<feature type="transmembrane region" description="Helical" evidence="1">
    <location>
        <begin position="112"/>
        <end position="135"/>
    </location>
</feature>
<reference evidence="2 3" key="1">
    <citation type="submission" date="2019-02" db="EMBL/GenBank/DDBJ databases">
        <title>Genomic Encyclopedia of Type Strains, Phase IV (KMG-IV): sequencing the most valuable type-strain genomes for metagenomic binning, comparative biology and taxonomic classification.</title>
        <authorList>
            <person name="Goeker M."/>
        </authorList>
    </citation>
    <scope>NUCLEOTIDE SEQUENCE [LARGE SCALE GENOMIC DNA]</scope>
    <source>
        <strain evidence="2 3">DSM 23814</strain>
    </source>
</reference>
<keyword evidence="3" id="KW-1185">Reference proteome</keyword>
<keyword evidence="1" id="KW-1133">Transmembrane helix</keyword>
<keyword evidence="1" id="KW-0472">Membrane</keyword>
<evidence type="ECO:0000256" key="1">
    <source>
        <dbReference type="SAM" id="Phobius"/>
    </source>
</evidence>
<evidence type="ECO:0000313" key="3">
    <source>
        <dbReference type="Proteomes" id="UP000293398"/>
    </source>
</evidence>
<protein>
    <submittedName>
        <fullName evidence="2">Uncharacterized protein</fullName>
    </submittedName>
</protein>
<dbReference type="Proteomes" id="UP000293398">
    <property type="component" value="Unassembled WGS sequence"/>
</dbReference>
<accession>A0A4V6MEE6</accession>
<dbReference type="EMBL" id="SHKO01000007">
    <property type="protein sequence ID" value="RZT91049.1"/>
    <property type="molecule type" value="Genomic_DNA"/>
</dbReference>
<keyword evidence="1" id="KW-0812">Transmembrane</keyword>
<dbReference type="AlphaFoldDB" id="A0A4V6MEE6"/>
<gene>
    <name evidence="2" type="ORF">EV681_4572</name>
</gene>
<dbReference type="RefSeq" id="WP_130305321.1">
    <property type="nucleotide sequence ID" value="NZ_SHKO01000007.1"/>
</dbReference>
<dbReference type="OrthoDB" id="8687852at2"/>
<evidence type="ECO:0000313" key="2">
    <source>
        <dbReference type="EMBL" id="RZT91049.1"/>
    </source>
</evidence>
<proteinExistence type="predicted"/>
<name>A0A4V6MEE6_9BURK</name>
<organism evidence="2 3">
    <name type="scientific">Advenella incenata</name>
    <dbReference type="NCBI Taxonomy" id="267800"/>
    <lineage>
        <taxon>Bacteria</taxon>
        <taxon>Pseudomonadati</taxon>
        <taxon>Pseudomonadota</taxon>
        <taxon>Betaproteobacteria</taxon>
        <taxon>Burkholderiales</taxon>
        <taxon>Alcaligenaceae</taxon>
    </lineage>
</organism>
<comment type="caution">
    <text evidence="2">The sequence shown here is derived from an EMBL/GenBank/DDBJ whole genome shotgun (WGS) entry which is preliminary data.</text>
</comment>
<sequence length="137" mass="15294">MQTRTEELVNEVFTQTKQKLSPDDPLLSLILLQEKSLQRAFEQQNTSRADQDQAFLAQLDERLVKINAMAADLAQYRERVIAELLAKNQQVAVQIEGRVVRRALGGVKRLRVVAGAALAVAVLCLVGVGMMYFQIRG</sequence>